<dbReference type="EMBL" id="MU825404">
    <property type="protein sequence ID" value="KAJ7391872.1"/>
    <property type="molecule type" value="Genomic_DNA"/>
</dbReference>
<sequence length="73" mass="8203">MQRINKESIVDVEGEVKSAAQKVQSCSQEDVEIFVDKVFVHVIAKRTSPNRSRTYDLLHMQVGRSTTELLVGA</sequence>
<name>A0A9X0D934_9CNID</name>
<keyword evidence="2" id="KW-1185">Reference proteome</keyword>
<evidence type="ECO:0000313" key="1">
    <source>
        <dbReference type="EMBL" id="KAJ7391872.1"/>
    </source>
</evidence>
<dbReference type="Proteomes" id="UP001163046">
    <property type="component" value="Unassembled WGS sequence"/>
</dbReference>
<gene>
    <name evidence="1" type="ORF">OS493_016162</name>
</gene>
<dbReference type="Gene3D" id="2.40.50.140">
    <property type="entry name" value="Nucleic acid-binding proteins"/>
    <property type="match status" value="1"/>
</dbReference>
<accession>A0A9X0D934</accession>
<organism evidence="1 2">
    <name type="scientific">Desmophyllum pertusum</name>
    <dbReference type="NCBI Taxonomy" id="174260"/>
    <lineage>
        <taxon>Eukaryota</taxon>
        <taxon>Metazoa</taxon>
        <taxon>Cnidaria</taxon>
        <taxon>Anthozoa</taxon>
        <taxon>Hexacorallia</taxon>
        <taxon>Scleractinia</taxon>
        <taxon>Caryophylliina</taxon>
        <taxon>Caryophylliidae</taxon>
        <taxon>Desmophyllum</taxon>
    </lineage>
</organism>
<reference evidence="1" key="1">
    <citation type="submission" date="2023-01" db="EMBL/GenBank/DDBJ databases">
        <title>Genome assembly of the deep-sea coral Lophelia pertusa.</title>
        <authorList>
            <person name="Herrera S."/>
            <person name="Cordes E."/>
        </authorList>
    </citation>
    <scope>NUCLEOTIDE SEQUENCE</scope>
    <source>
        <strain evidence="1">USNM1676648</strain>
        <tissue evidence="1">Polyp</tissue>
    </source>
</reference>
<dbReference type="InterPro" id="IPR012340">
    <property type="entry name" value="NA-bd_OB-fold"/>
</dbReference>
<dbReference type="AlphaFoldDB" id="A0A9X0D934"/>
<proteinExistence type="predicted"/>
<dbReference type="SUPFAM" id="SSF50249">
    <property type="entry name" value="Nucleic acid-binding proteins"/>
    <property type="match status" value="1"/>
</dbReference>
<dbReference type="OrthoDB" id="372395at2759"/>
<protein>
    <submittedName>
        <fullName evidence="1">Uncharacterized protein</fullName>
    </submittedName>
</protein>
<comment type="caution">
    <text evidence="1">The sequence shown here is derived from an EMBL/GenBank/DDBJ whole genome shotgun (WGS) entry which is preliminary data.</text>
</comment>
<evidence type="ECO:0000313" key="2">
    <source>
        <dbReference type="Proteomes" id="UP001163046"/>
    </source>
</evidence>